<keyword evidence="3" id="KW-1185">Reference proteome</keyword>
<dbReference type="Proteomes" id="UP000078368">
    <property type="component" value="Unassembled WGS sequence"/>
</dbReference>
<protein>
    <submittedName>
        <fullName evidence="2">Uncharacterized protein</fullName>
    </submittedName>
</protein>
<dbReference type="AlphaFoldDB" id="A0A179B178"/>
<organism evidence="2 3">
    <name type="scientific">Peptidiphaga gingivicola</name>
    <dbReference type="NCBI Taxonomy" id="2741497"/>
    <lineage>
        <taxon>Bacteria</taxon>
        <taxon>Bacillati</taxon>
        <taxon>Actinomycetota</taxon>
        <taxon>Actinomycetes</taxon>
        <taxon>Actinomycetales</taxon>
        <taxon>Actinomycetaceae</taxon>
        <taxon>Peptidiphaga</taxon>
    </lineage>
</organism>
<dbReference type="RefSeq" id="WP_040323521.1">
    <property type="nucleotide sequence ID" value="NZ_LVZK01000003.1"/>
</dbReference>
<dbReference type="EMBL" id="LVZK01000003">
    <property type="protein sequence ID" value="OAP85468.1"/>
    <property type="molecule type" value="Genomic_DNA"/>
</dbReference>
<gene>
    <name evidence="2" type="ORF">A4H34_10385</name>
</gene>
<reference evidence="2 3" key="1">
    <citation type="submission" date="2016-04" db="EMBL/GenBank/DDBJ databases">
        <title>Peptidophaga gingivicola gen. nov., sp. nov., isolated from human subgingival plaque.</title>
        <authorList>
            <person name="Beall C.J."/>
            <person name="Mokrzan E.M."/>
            <person name="Griffen A.L."/>
            <person name="Leys E.J."/>
        </authorList>
    </citation>
    <scope>NUCLEOTIDE SEQUENCE [LARGE SCALE GENOMIC DNA]</scope>
    <source>
        <strain evidence="2 3">BA112</strain>
    </source>
</reference>
<evidence type="ECO:0000313" key="2">
    <source>
        <dbReference type="EMBL" id="OAP85468.1"/>
    </source>
</evidence>
<feature type="region of interest" description="Disordered" evidence="1">
    <location>
        <begin position="1"/>
        <end position="21"/>
    </location>
</feature>
<accession>A0A179B178</accession>
<comment type="caution">
    <text evidence="2">The sequence shown here is derived from an EMBL/GenBank/DDBJ whole genome shotgun (WGS) entry which is preliminary data.</text>
</comment>
<evidence type="ECO:0000256" key="1">
    <source>
        <dbReference type="SAM" id="MobiDB-lite"/>
    </source>
</evidence>
<sequence>MRTARRRRIGEPAPTGSQTHHRRVLPIVGGRAEIEGGPVSAEFDPLARLHVPARVPAVKIVGALRSMQIIGALRDDVQIVDALPGDADGPIGGVGR</sequence>
<name>A0A179B178_9ACTO</name>
<evidence type="ECO:0000313" key="3">
    <source>
        <dbReference type="Proteomes" id="UP000078368"/>
    </source>
</evidence>
<proteinExistence type="predicted"/>